<dbReference type="AlphaFoldDB" id="A0A1M6EHM2"/>
<name>A0A1M6EHM2_9RHOB</name>
<feature type="chain" id="PRO_5012160885" evidence="2">
    <location>
        <begin position="26"/>
        <end position="191"/>
    </location>
</feature>
<dbReference type="PANTHER" id="PTHR39335:SF1">
    <property type="entry name" value="BLL4220 PROTEIN"/>
    <property type="match status" value="1"/>
</dbReference>
<evidence type="ECO:0000313" key="3">
    <source>
        <dbReference type="EMBL" id="SHI84933.1"/>
    </source>
</evidence>
<dbReference type="PANTHER" id="PTHR39335">
    <property type="entry name" value="BLL4220 PROTEIN"/>
    <property type="match status" value="1"/>
</dbReference>
<feature type="signal peptide" evidence="2">
    <location>
        <begin position="1"/>
        <end position="25"/>
    </location>
</feature>
<evidence type="ECO:0000313" key="4">
    <source>
        <dbReference type="Proteomes" id="UP000184292"/>
    </source>
</evidence>
<proteinExistence type="predicted"/>
<sequence>MTRPLLPLAFAAATSALALAGAAQAQTDPSADLVDLMVIDSDYGPIIADGDGRPVYTFETNERAGDGQQPLESCNEVCQVDWPLVPAHGDPSVSEDLDPALVASLDWQGTEVLVYDSQPLFYFELDAVGESPKGQGNHSYGGWWYLLDPTGAQIDAGIAPDPGDPALNDPLIDAPESATPVDGEFERGTDG</sequence>
<gene>
    <name evidence="3" type="ORF">SAMN05444417_2002</name>
</gene>
<evidence type="ECO:0000256" key="2">
    <source>
        <dbReference type="SAM" id="SignalP"/>
    </source>
</evidence>
<organism evidence="3 4">
    <name type="scientific">Wenxinia saemankumensis</name>
    <dbReference type="NCBI Taxonomy" id="1447782"/>
    <lineage>
        <taxon>Bacteria</taxon>
        <taxon>Pseudomonadati</taxon>
        <taxon>Pseudomonadota</taxon>
        <taxon>Alphaproteobacteria</taxon>
        <taxon>Rhodobacterales</taxon>
        <taxon>Roseobacteraceae</taxon>
        <taxon>Wenxinia</taxon>
    </lineage>
</organism>
<keyword evidence="2" id="KW-0732">Signal</keyword>
<dbReference type="RefSeq" id="WP_073329376.1">
    <property type="nucleotide sequence ID" value="NZ_FQYO01000003.1"/>
</dbReference>
<dbReference type="OrthoDB" id="9800666at2"/>
<dbReference type="EMBL" id="FQYO01000003">
    <property type="protein sequence ID" value="SHI84933.1"/>
    <property type="molecule type" value="Genomic_DNA"/>
</dbReference>
<reference evidence="3 4" key="1">
    <citation type="submission" date="2016-11" db="EMBL/GenBank/DDBJ databases">
        <authorList>
            <person name="Jaros S."/>
            <person name="Januszkiewicz K."/>
            <person name="Wedrychowicz H."/>
        </authorList>
    </citation>
    <scope>NUCLEOTIDE SEQUENCE [LARGE SCALE GENOMIC DNA]</scope>
    <source>
        <strain evidence="3 4">DSM 100565</strain>
    </source>
</reference>
<dbReference type="STRING" id="1447782.SAMN05444417_2002"/>
<keyword evidence="3" id="KW-0449">Lipoprotein</keyword>
<accession>A0A1M6EHM2</accession>
<feature type="region of interest" description="Disordered" evidence="1">
    <location>
        <begin position="157"/>
        <end position="191"/>
    </location>
</feature>
<dbReference type="GO" id="GO:0043448">
    <property type="term" value="P:alkane catabolic process"/>
    <property type="evidence" value="ECO:0007669"/>
    <property type="project" value="TreeGrafter"/>
</dbReference>
<evidence type="ECO:0000256" key="1">
    <source>
        <dbReference type="SAM" id="MobiDB-lite"/>
    </source>
</evidence>
<protein>
    <submittedName>
        <fullName evidence="3">Predicted lipoprotein with conserved Yx(FWY)xxD motif</fullName>
    </submittedName>
</protein>
<dbReference type="Proteomes" id="UP000184292">
    <property type="component" value="Unassembled WGS sequence"/>
</dbReference>
<keyword evidence="4" id="KW-1185">Reference proteome</keyword>